<protein>
    <submittedName>
        <fullName evidence="1">Uncharacterized protein</fullName>
    </submittedName>
</protein>
<evidence type="ECO:0000313" key="1">
    <source>
        <dbReference type="EMBL" id="KAK8510785.1"/>
    </source>
</evidence>
<dbReference type="Proteomes" id="UP001472677">
    <property type="component" value="Unassembled WGS sequence"/>
</dbReference>
<reference evidence="1 2" key="1">
    <citation type="journal article" date="2024" name="G3 (Bethesda)">
        <title>Genome assembly of Hibiscus sabdariffa L. provides insights into metabolisms of medicinal natural products.</title>
        <authorList>
            <person name="Kim T."/>
        </authorList>
    </citation>
    <scope>NUCLEOTIDE SEQUENCE [LARGE SCALE GENOMIC DNA]</scope>
    <source>
        <strain evidence="1">TK-2024</strain>
        <tissue evidence="1">Old leaves</tissue>
    </source>
</reference>
<gene>
    <name evidence="1" type="ORF">V6N12_009627</name>
</gene>
<dbReference type="EMBL" id="JBBPBM010000081">
    <property type="protein sequence ID" value="KAK8510785.1"/>
    <property type="molecule type" value="Genomic_DNA"/>
</dbReference>
<keyword evidence="2" id="KW-1185">Reference proteome</keyword>
<evidence type="ECO:0000313" key="2">
    <source>
        <dbReference type="Proteomes" id="UP001472677"/>
    </source>
</evidence>
<organism evidence="1 2">
    <name type="scientific">Hibiscus sabdariffa</name>
    <name type="common">roselle</name>
    <dbReference type="NCBI Taxonomy" id="183260"/>
    <lineage>
        <taxon>Eukaryota</taxon>
        <taxon>Viridiplantae</taxon>
        <taxon>Streptophyta</taxon>
        <taxon>Embryophyta</taxon>
        <taxon>Tracheophyta</taxon>
        <taxon>Spermatophyta</taxon>
        <taxon>Magnoliopsida</taxon>
        <taxon>eudicotyledons</taxon>
        <taxon>Gunneridae</taxon>
        <taxon>Pentapetalae</taxon>
        <taxon>rosids</taxon>
        <taxon>malvids</taxon>
        <taxon>Malvales</taxon>
        <taxon>Malvaceae</taxon>
        <taxon>Malvoideae</taxon>
        <taxon>Hibiscus</taxon>
    </lineage>
</organism>
<proteinExistence type="predicted"/>
<comment type="caution">
    <text evidence="1">The sequence shown here is derived from an EMBL/GenBank/DDBJ whole genome shotgun (WGS) entry which is preliminary data.</text>
</comment>
<sequence length="350" mass="39407">MYKNTSKYGPWLRASSPKKTTVFAANQKANPVAGVLGDKLNNSGRRVKNLPIEERQMVLAGKSFVRNEKELSEQSKSKLISLPIAKEPCEPRTNQILSVSDINWFCPTSSASNQGKSLSQVIPLSTQSPSLSPFNDFNCHVFDSFPTEILRDLHEWSNQIPSVSWIGTGNEDFISRGLTEMDISSSHKRKRELEDILSQHSTNKRLLREKILDEVVEIESGIWKSSGSGLIENEIVVNFVFSPGIKEEPSKIISRIEKKFKGKVKGSRRLSGIKQAARVKFAKENDRKFDDETGLLEFGRDPFGKRVINIPTLSSSPSLTLNEVEDIQCEEDEKFSLFANEIFQCHSQDK</sequence>
<accession>A0ABR2BUQ3</accession>
<name>A0ABR2BUQ3_9ROSI</name>